<protein>
    <submittedName>
        <fullName evidence="1">Uncharacterized protein</fullName>
    </submittedName>
</protein>
<name>A0A835J629_9ROSI</name>
<reference evidence="1 2" key="1">
    <citation type="submission" date="2020-10" db="EMBL/GenBank/DDBJ databases">
        <title>Plant Genome Project.</title>
        <authorList>
            <person name="Zhang R.-G."/>
        </authorList>
    </citation>
    <scope>NUCLEOTIDE SEQUENCE [LARGE SCALE GENOMIC DNA]</scope>
    <source>
        <strain evidence="1">FAFU-HL-1</strain>
        <tissue evidence="1">Leaf</tissue>
    </source>
</reference>
<keyword evidence="2" id="KW-1185">Reference proteome</keyword>
<comment type="caution">
    <text evidence="1">The sequence shown here is derived from an EMBL/GenBank/DDBJ whole genome shotgun (WGS) entry which is preliminary data.</text>
</comment>
<evidence type="ECO:0000313" key="2">
    <source>
        <dbReference type="Proteomes" id="UP000657918"/>
    </source>
</evidence>
<gene>
    <name evidence="1" type="ORF">SADUNF_Sadunf19G0077900</name>
</gene>
<dbReference type="EMBL" id="JADGMS010000019">
    <property type="protein sequence ID" value="KAF9661525.1"/>
    <property type="molecule type" value="Genomic_DNA"/>
</dbReference>
<sequence>MVYKSTVLPAIFVCWKSNKTLEIITPLRRAEVADPLSCGSIDRSLSTSVKAEGGKFLNVSAIRRIRPQRVIIMHANELTSVLPGMICLPVNNSARMQPALHISIAGPYSVAPSKSSGALYQRVTTRLVNGRF</sequence>
<proteinExistence type="predicted"/>
<dbReference type="AlphaFoldDB" id="A0A835J629"/>
<evidence type="ECO:0000313" key="1">
    <source>
        <dbReference type="EMBL" id="KAF9661525.1"/>
    </source>
</evidence>
<accession>A0A835J629</accession>
<organism evidence="1 2">
    <name type="scientific">Salix dunnii</name>
    <dbReference type="NCBI Taxonomy" id="1413687"/>
    <lineage>
        <taxon>Eukaryota</taxon>
        <taxon>Viridiplantae</taxon>
        <taxon>Streptophyta</taxon>
        <taxon>Embryophyta</taxon>
        <taxon>Tracheophyta</taxon>
        <taxon>Spermatophyta</taxon>
        <taxon>Magnoliopsida</taxon>
        <taxon>eudicotyledons</taxon>
        <taxon>Gunneridae</taxon>
        <taxon>Pentapetalae</taxon>
        <taxon>rosids</taxon>
        <taxon>fabids</taxon>
        <taxon>Malpighiales</taxon>
        <taxon>Salicaceae</taxon>
        <taxon>Saliceae</taxon>
        <taxon>Salix</taxon>
    </lineage>
</organism>
<dbReference type="Proteomes" id="UP000657918">
    <property type="component" value="Unassembled WGS sequence"/>
</dbReference>